<proteinExistence type="inferred from homology"/>
<keyword evidence="10" id="KW-1185">Reference proteome</keyword>
<dbReference type="Pfam" id="PF00875">
    <property type="entry name" value="DNA_photolyase"/>
    <property type="match status" value="1"/>
</dbReference>
<dbReference type="SUPFAM" id="SSF48173">
    <property type="entry name" value="Cryptochrome/photolyase FAD-binding domain"/>
    <property type="match status" value="1"/>
</dbReference>
<evidence type="ECO:0000256" key="5">
    <source>
        <dbReference type="ARBA" id="ARBA00022827"/>
    </source>
</evidence>
<comment type="caution">
    <text evidence="9">The sequence shown here is derived from an EMBL/GenBank/DDBJ whole genome shotgun (WGS) entry which is preliminary data.</text>
</comment>
<comment type="cofactor">
    <cofactor evidence="2">
        <name>FAD</name>
        <dbReference type="ChEBI" id="CHEBI:57692"/>
    </cofactor>
</comment>
<dbReference type="Gene3D" id="1.25.40.80">
    <property type="match status" value="1"/>
</dbReference>
<accession>A0ABQ0A0X2</accession>
<organism evidence="9 10">
    <name type="scientific">Thalassolituus maritimus</name>
    <dbReference type="NCBI Taxonomy" id="484498"/>
    <lineage>
        <taxon>Bacteria</taxon>
        <taxon>Pseudomonadati</taxon>
        <taxon>Pseudomonadota</taxon>
        <taxon>Gammaproteobacteria</taxon>
        <taxon>Oceanospirillales</taxon>
        <taxon>Oceanospirillaceae</taxon>
        <taxon>Thalassolituus</taxon>
    </lineage>
</organism>
<evidence type="ECO:0000256" key="3">
    <source>
        <dbReference type="ARBA" id="ARBA00005862"/>
    </source>
</evidence>
<dbReference type="InterPro" id="IPR002081">
    <property type="entry name" value="Cryptochrome/DNA_photolyase_1"/>
</dbReference>
<name>A0ABQ0A0X2_9GAMM</name>
<comment type="cofactor">
    <cofactor evidence="1">
        <name>(6R)-5,10-methylene-5,6,7,8-tetrahydrofolate</name>
        <dbReference type="ChEBI" id="CHEBI:15636"/>
    </cofactor>
</comment>
<keyword evidence="5" id="KW-0274">FAD</keyword>
<dbReference type="InterPro" id="IPR005101">
    <property type="entry name" value="Cryptochr/Photolyase_FAD-bd"/>
</dbReference>
<dbReference type="Pfam" id="PF03441">
    <property type="entry name" value="FAD_binding_7"/>
    <property type="match status" value="1"/>
</dbReference>
<feature type="domain" description="Photolyase/cryptochrome alpha/beta" evidence="8">
    <location>
        <begin position="1"/>
        <end position="134"/>
    </location>
</feature>
<protein>
    <submittedName>
        <fullName evidence="9">FAD-binding domain-containing protein</fullName>
    </submittedName>
</protein>
<dbReference type="InterPro" id="IPR014729">
    <property type="entry name" value="Rossmann-like_a/b/a_fold"/>
</dbReference>
<reference evidence="9 10" key="1">
    <citation type="submission" date="2024-04" db="EMBL/GenBank/DDBJ databases">
        <title>Draft genome sequence of Thalassolituus maritimus NBRC 116585.</title>
        <authorList>
            <person name="Miyakawa T."/>
            <person name="Kusuya Y."/>
            <person name="Miura T."/>
        </authorList>
    </citation>
    <scope>NUCLEOTIDE SEQUENCE [LARGE SCALE GENOMIC DNA]</scope>
    <source>
        <strain evidence="9 10">5NW40-0001</strain>
    </source>
</reference>
<evidence type="ECO:0000256" key="6">
    <source>
        <dbReference type="ARBA" id="ARBA00022991"/>
    </source>
</evidence>
<gene>
    <name evidence="9" type="ORF">NBRC116585_21610</name>
</gene>
<dbReference type="InterPro" id="IPR036155">
    <property type="entry name" value="Crypto/Photolyase_N_sf"/>
</dbReference>
<keyword evidence="6" id="KW-0157">Chromophore</keyword>
<dbReference type="PROSITE" id="PS51645">
    <property type="entry name" value="PHR_CRY_ALPHA_BETA"/>
    <property type="match status" value="1"/>
</dbReference>
<dbReference type="InterPro" id="IPR006050">
    <property type="entry name" value="DNA_photolyase_N"/>
</dbReference>
<evidence type="ECO:0000259" key="8">
    <source>
        <dbReference type="PROSITE" id="PS51645"/>
    </source>
</evidence>
<dbReference type="SUPFAM" id="SSF52425">
    <property type="entry name" value="Cryptochrome/photolyase, N-terminal domain"/>
    <property type="match status" value="1"/>
</dbReference>
<dbReference type="PANTHER" id="PTHR11455">
    <property type="entry name" value="CRYPTOCHROME"/>
    <property type="match status" value="1"/>
</dbReference>
<evidence type="ECO:0000313" key="9">
    <source>
        <dbReference type="EMBL" id="GAA6146043.1"/>
    </source>
</evidence>
<dbReference type="InterPro" id="IPR018394">
    <property type="entry name" value="DNA_photolyase_1_CS_C"/>
</dbReference>
<keyword evidence="4" id="KW-0285">Flavoprotein</keyword>
<sequence>MWNLVWFKRDLRLHDHAALWHAQQKPIIALYIFEPDYWALSDTSQRQWAFTREALLDLDHQLQRYGGRLLCMAGQAEHCLSQLLDRLDSPVVVHSHEETGNLWTYDRDKRIKALLRERSDNPCIEWNEYPQNGVKRPNGNRDNWAQHWNTSMTQLQFPAPDALSFVPLEQIKSAEHSDFIFTAEQLPVSVPCSLPEVHQPQTGGRTAGLAVMNDFLNQRGEYYRGSISSPLTAENGCSRLSPYLALGCIGMRELVQAVRNRRRTAEGRWKASLSAFESRLWWHCHFIQKLEDQPDMEIHNLHPLTEQLKRPFDEAKFEAWKTGNTGWPMVDASMRYLIANGWVNFRMRAMLISIASYPLALPWQPVSRYLASLFTDYEPGIHYPQVQMQAGTTGINIPRMYNPILQAQRLDAKGLFVRRWIPELQQVSDQWIFEPWLMPRTIQESARCILNKDYPAPLVDFSAATRKARADLKAVRDSDFFATAQSIGEKHGSRKRSSSRRMTGKKKARDAGQMTLF</sequence>
<evidence type="ECO:0000313" key="10">
    <source>
        <dbReference type="Proteomes" id="UP001481413"/>
    </source>
</evidence>
<dbReference type="RefSeq" id="WP_353295197.1">
    <property type="nucleotide sequence ID" value="NZ_BAABWH010000005.1"/>
</dbReference>
<evidence type="ECO:0000256" key="4">
    <source>
        <dbReference type="ARBA" id="ARBA00022630"/>
    </source>
</evidence>
<dbReference type="Gene3D" id="1.10.579.10">
    <property type="entry name" value="DNA Cyclobutane Dipyrimidine Photolyase, subunit A, domain 3"/>
    <property type="match status" value="1"/>
</dbReference>
<feature type="compositionally biased region" description="Basic residues" evidence="7">
    <location>
        <begin position="492"/>
        <end position="508"/>
    </location>
</feature>
<dbReference type="PROSITE" id="PS00394">
    <property type="entry name" value="DNA_PHOTOLYASES_1_1"/>
    <property type="match status" value="1"/>
</dbReference>
<comment type="similarity">
    <text evidence="3">Belongs to the DNA photolyase class-1 family.</text>
</comment>
<dbReference type="EMBL" id="BAABWH010000005">
    <property type="protein sequence ID" value="GAA6146043.1"/>
    <property type="molecule type" value="Genomic_DNA"/>
</dbReference>
<feature type="region of interest" description="Disordered" evidence="7">
    <location>
        <begin position="486"/>
        <end position="517"/>
    </location>
</feature>
<evidence type="ECO:0000256" key="2">
    <source>
        <dbReference type="ARBA" id="ARBA00001974"/>
    </source>
</evidence>
<evidence type="ECO:0000256" key="1">
    <source>
        <dbReference type="ARBA" id="ARBA00001932"/>
    </source>
</evidence>
<dbReference type="Gene3D" id="3.40.50.620">
    <property type="entry name" value="HUPs"/>
    <property type="match status" value="1"/>
</dbReference>
<evidence type="ECO:0000256" key="7">
    <source>
        <dbReference type="SAM" id="MobiDB-lite"/>
    </source>
</evidence>
<dbReference type="InterPro" id="IPR036134">
    <property type="entry name" value="Crypto/Photolyase_FAD-like_sf"/>
</dbReference>
<dbReference type="Proteomes" id="UP001481413">
    <property type="component" value="Unassembled WGS sequence"/>
</dbReference>
<dbReference type="PANTHER" id="PTHR11455:SF9">
    <property type="entry name" value="CRYPTOCHROME CIRCADIAN CLOCK 5 ISOFORM X1"/>
    <property type="match status" value="1"/>
</dbReference>